<gene>
    <name evidence="3" type="ORF">SLU01_23420</name>
</gene>
<organism evidence="3 4">
    <name type="scientific">Sporosarcina luteola</name>
    <dbReference type="NCBI Taxonomy" id="582850"/>
    <lineage>
        <taxon>Bacteria</taxon>
        <taxon>Bacillati</taxon>
        <taxon>Bacillota</taxon>
        <taxon>Bacilli</taxon>
        <taxon>Bacillales</taxon>
        <taxon>Caryophanaceae</taxon>
        <taxon>Sporosarcina</taxon>
    </lineage>
</organism>
<name>A0A511Z9A6_9BACL</name>
<evidence type="ECO:0000313" key="3">
    <source>
        <dbReference type="EMBL" id="GEN84030.1"/>
    </source>
</evidence>
<dbReference type="AlphaFoldDB" id="A0A511Z9A6"/>
<feature type="domain" description="DUF4190" evidence="2">
    <location>
        <begin position="11"/>
        <end position="72"/>
    </location>
</feature>
<keyword evidence="4" id="KW-1185">Reference proteome</keyword>
<evidence type="ECO:0000256" key="1">
    <source>
        <dbReference type="SAM" id="Phobius"/>
    </source>
</evidence>
<sequence length="85" mass="8960">MEIEKQQTNGMAVSSLVLGILGVVLNLVPLLPYLLGILAIIFGTMGKKTEHGKGMAFAGVILGSIALVMKVLFWLFVIAIGGLGY</sequence>
<keyword evidence="1" id="KW-1133">Transmembrane helix</keyword>
<dbReference type="InterPro" id="IPR025241">
    <property type="entry name" value="DUF4190"/>
</dbReference>
<dbReference type="RefSeq" id="WP_246110969.1">
    <property type="nucleotide sequence ID" value="NZ_BJYL01000031.1"/>
</dbReference>
<proteinExistence type="predicted"/>
<accession>A0A511Z9A6</accession>
<evidence type="ECO:0000313" key="4">
    <source>
        <dbReference type="Proteomes" id="UP000321901"/>
    </source>
</evidence>
<keyword evidence="1" id="KW-0812">Transmembrane</keyword>
<feature type="transmembrane region" description="Helical" evidence="1">
    <location>
        <begin position="16"/>
        <end position="42"/>
    </location>
</feature>
<evidence type="ECO:0000259" key="2">
    <source>
        <dbReference type="Pfam" id="PF13828"/>
    </source>
</evidence>
<keyword evidence="1" id="KW-0472">Membrane</keyword>
<protein>
    <recommendedName>
        <fullName evidence="2">DUF4190 domain-containing protein</fullName>
    </recommendedName>
</protein>
<dbReference type="Proteomes" id="UP000321901">
    <property type="component" value="Unassembled WGS sequence"/>
</dbReference>
<dbReference type="EMBL" id="BJYL01000031">
    <property type="protein sequence ID" value="GEN84030.1"/>
    <property type="molecule type" value="Genomic_DNA"/>
</dbReference>
<dbReference type="Pfam" id="PF13828">
    <property type="entry name" value="DUF4190"/>
    <property type="match status" value="1"/>
</dbReference>
<feature type="transmembrane region" description="Helical" evidence="1">
    <location>
        <begin position="54"/>
        <end position="80"/>
    </location>
</feature>
<reference evidence="3 4" key="1">
    <citation type="submission" date="2019-07" db="EMBL/GenBank/DDBJ databases">
        <title>Whole genome shotgun sequence of Sporosarcina luteola NBRC 105378.</title>
        <authorList>
            <person name="Hosoyama A."/>
            <person name="Uohara A."/>
            <person name="Ohji S."/>
            <person name="Ichikawa N."/>
        </authorList>
    </citation>
    <scope>NUCLEOTIDE SEQUENCE [LARGE SCALE GENOMIC DNA]</scope>
    <source>
        <strain evidence="3 4">NBRC 105378</strain>
    </source>
</reference>
<comment type="caution">
    <text evidence="3">The sequence shown here is derived from an EMBL/GenBank/DDBJ whole genome shotgun (WGS) entry which is preliminary data.</text>
</comment>